<dbReference type="EC" id="4.1.1.37" evidence="6 12"/>
<dbReference type="EMBL" id="PDKT01000001">
    <property type="protein sequence ID" value="PPI88289.1"/>
    <property type="molecule type" value="Genomic_DNA"/>
</dbReference>
<dbReference type="InterPro" id="IPR000257">
    <property type="entry name" value="Uroporphyrinogen_deCOase"/>
</dbReference>
<evidence type="ECO:0000256" key="9">
    <source>
        <dbReference type="ARBA" id="ARBA00022793"/>
    </source>
</evidence>
<dbReference type="CDD" id="cd00717">
    <property type="entry name" value="URO-D"/>
    <property type="match status" value="1"/>
</dbReference>
<comment type="catalytic activity">
    <reaction evidence="12 13">
        <text>uroporphyrinogen III + 4 H(+) = coproporphyrinogen III + 4 CO2</text>
        <dbReference type="Rhea" id="RHEA:19865"/>
        <dbReference type="ChEBI" id="CHEBI:15378"/>
        <dbReference type="ChEBI" id="CHEBI:16526"/>
        <dbReference type="ChEBI" id="CHEBI:57308"/>
        <dbReference type="ChEBI" id="CHEBI:57309"/>
        <dbReference type="EC" id="4.1.1.37"/>
    </reaction>
</comment>
<dbReference type="GO" id="GO:0005829">
    <property type="term" value="C:cytosol"/>
    <property type="evidence" value="ECO:0007669"/>
    <property type="project" value="TreeGrafter"/>
</dbReference>
<comment type="pathway">
    <text evidence="3 12 13">Porphyrin-containing compound metabolism; protoporphyrin-IX biosynthesis; coproporphyrinogen-III from 5-aminolevulinate: step 4/4.</text>
</comment>
<feature type="binding site" evidence="12">
    <location>
        <position position="327"/>
    </location>
    <ligand>
        <name>substrate</name>
    </ligand>
</feature>
<feature type="site" description="Transition state stabilizer" evidence="12">
    <location>
        <position position="77"/>
    </location>
</feature>
<evidence type="ECO:0000256" key="12">
    <source>
        <dbReference type="HAMAP-Rule" id="MF_00218"/>
    </source>
</evidence>
<dbReference type="InterPro" id="IPR006361">
    <property type="entry name" value="Uroporphyrinogen_deCO2ase_HemE"/>
</dbReference>
<dbReference type="InterPro" id="IPR038071">
    <property type="entry name" value="UROD/MetE-like_sf"/>
</dbReference>
<feature type="domain" description="Uroporphyrinogen decarboxylase (URO-D)" evidence="15">
    <location>
        <begin position="22"/>
        <end position="31"/>
    </location>
</feature>
<dbReference type="FunFam" id="3.20.20.210:FF:000001">
    <property type="entry name" value="Uroporphyrinogen decarboxylase"/>
    <property type="match status" value="1"/>
</dbReference>
<proteinExistence type="inferred from homology"/>
<dbReference type="PANTHER" id="PTHR21091">
    <property type="entry name" value="METHYLTETRAHYDROFOLATE:HOMOCYSTEINE METHYLTRANSFERASE RELATED"/>
    <property type="match status" value="1"/>
</dbReference>
<organism evidence="17 18">
    <name type="scientific">Candidatus Pantoea edessiphila</name>
    <dbReference type="NCBI Taxonomy" id="2044610"/>
    <lineage>
        <taxon>Bacteria</taxon>
        <taxon>Pseudomonadati</taxon>
        <taxon>Pseudomonadota</taxon>
        <taxon>Gammaproteobacteria</taxon>
        <taxon>Enterobacterales</taxon>
        <taxon>Erwiniaceae</taxon>
        <taxon>Pantoea</taxon>
    </lineage>
</organism>
<evidence type="ECO:0000256" key="4">
    <source>
        <dbReference type="ARBA" id="ARBA00009935"/>
    </source>
</evidence>
<comment type="similarity">
    <text evidence="4 12 14">Belongs to the uroporphyrinogen decarboxylase family.</text>
</comment>
<dbReference type="HAMAP" id="MF_00218">
    <property type="entry name" value="URO_D"/>
    <property type="match status" value="1"/>
</dbReference>
<keyword evidence="11 12" id="KW-0627">Porphyrin biosynthesis</keyword>
<dbReference type="UniPathway" id="UPA00251">
    <property type="reaction ID" value="UER00321"/>
</dbReference>
<gene>
    <name evidence="12" type="primary">hemE</name>
    <name evidence="17" type="ORF">CRV12_01530</name>
</gene>
<keyword evidence="8 12" id="KW-0963">Cytoplasm</keyword>
<evidence type="ECO:0000256" key="7">
    <source>
        <dbReference type="ARBA" id="ARBA00014308"/>
    </source>
</evidence>
<dbReference type="GO" id="GO:0019353">
    <property type="term" value="P:protoporphyrinogen IX biosynthetic process from glutamate"/>
    <property type="evidence" value="ECO:0007669"/>
    <property type="project" value="TreeGrafter"/>
</dbReference>
<feature type="binding site" evidence="12">
    <location>
        <position position="209"/>
    </location>
    <ligand>
        <name>substrate</name>
    </ligand>
</feature>
<dbReference type="Proteomes" id="UP000296153">
    <property type="component" value="Unassembled WGS sequence"/>
</dbReference>
<evidence type="ECO:0000256" key="3">
    <source>
        <dbReference type="ARBA" id="ARBA00004804"/>
    </source>
</evidence>
<comment type="caution">
    <text evidence="12">Lacks conserved residue(s) required for the propagation of feature annotation.</text>
</comment>
<dbReference type="NCBIfam" id="TIGR01464">
    <property type="entry name" value="hemE"/>
    <property type="match status" value="1"/>
</dbReference>
<evidence type="ECO:0000256" key="13">
    <source>
        <dbReference type="RuleBase" id="RU000554"/>
    </source>
</evidence>
<dbReference type="PROSITE" id="PS00906">
    <property type="entry name" value="UROD_1"/>
    <property type="match status" value="1"/>
</dbReference>
<dbReference type="GO" id="GO:0004853">
    <property type="term" value="F:uroporphyrinogen decarboxylase activity"/>
    <property type="evidence" value="ECO:0007669"/>
    <property type="project" value="UniProtKB-UniRule"/>
</dbReference>
<feature type="binding site" evidence="12">
    <location>
        <begin position="27"/>
        <end position="31"/>
    </location>
    <ligand>
        <name>substrate</name>
    </ligand>
</feature>
<evidence type="ECO:0000313" key="17">
    <source>
        <dbReference type="EMBL" id="PPI88289.1"/>
    </source>
</evidence>
<keyword evidence="10 12" id="KW-0456">Lyase</keyword>
<evidence type="ECO:0000259" key="15">
    <source>
        <dbReference type="PROSITE" id="PS00906"/>
    </source>
</evidence>
<evidence type="ECO:0000256" key="11">
    <source>
        <dbReference type="ARBA" id="ARBA00023244"/>
    </source>
</evidence>
<feature type="domain" description="Uroporphyrinogen decarboxylase (URO-D)" evidence="16">
    <location>
        <begin position="142"/>
        <end position="158"/>
    </location>
</feature>
<keyword evidence="9 12" id="KW-0210">Decarboxylase</keyword>
<dbReference type="Pfam" id="PF01208">
    <property type="entry name" value="URO-D"/>
    <property type="match status" value="1"/>
</dbReference>
<evidence type="ECO:0000256" key="1">
    <source>
        <dbReference type="ARBA" id="ARBA00002448"/>
    </source>
</evidence>
<evidence type="ECO:0000256" key="8">
    <source>
        <dbReference type="ARBA" id="ARBA00022490"/>
    </source>
</evidence>
<dbReference type="PANTHER" id="PTHR21091:SF169">
    <property type="entry name" value="UROPORPHYRINOGEN DECARBOXYLASE"/>
    <property type="match status" value="1"/>
</dbReference>
<dbReference type="AlphaFoldDB" id="A0A2P5T116"/>
<evidence type="ECO:0000256" key="5">
    <source>
        <dbReference type="ARBA" id="ARBA00011738"/>
    </source>
</evidence>
<accession>A0A2P5T116</accession>
<evidence type="ECO:0000256" key="10">
    <source>
        <dbReference type="ARBA" id="ARBA00023239"/>
    </source>
</evidence>
<dbReference type="OrthoDB" id="9806656at2"/>
<evidence type="ECO:0000313" key="18">
    <source>
        <dbReference type="Proteomes" id="UP000296153"/>
    </source>
</evidence>
<comment type="caution">
    <text evidence="17">The sequence shown here is derived from an EMBL/GenBank/DDBJ whole genome shotgun (WGS) entry which is preliminary data.</text>
</comment>
<evidence type="ECO:0000256" key="6">
    <source>
        <dbReference type="ARBA" id="ARBA00012288"/>
    </source>
</evidence>
<sequence length="353" mass="40449">MCNLKNDRYLRAMMRQPVDVTPVWMMRQAGRYLPEYKKIRSKFNSFLSICKNVDIACEITLQPLRRYNLDAAIIFSDILIVPDAMGLGLYFDKQHGPRFLYPISCQNDIKRLPIYDPEKELSYVMNTIRMIHKNLKGEVPLIGFSGSPWTLAAYMVEGGGSKVFNKIKKMMYSDPLILHKMLDRLTDNIILYLNAQIHAGVQSLIIFDTWGGILTWSAYREFSLYYLQKIIENVLRKNKKSYVPIVLFTKGGNQWLEAMANIGFDGLGIDWTINIGDARRRIGNKVAIQGNMDPSVLYSSPKRIIKEVYKILKSFGKGSGHIFNLGHGIHQDTSPENAGVFIDAVHHLSRIWH</sequence>
<protein>
    <recommendedName>
        <fullName evidence="7 12">Uroporphyrinogen decarboxylase</fullName>
        <shortName evidence="12">UPD</shortName>
        <shortName evidence="12">URO-D</shortName>
        <ecNumber evidence="6 12">4.1.1.37</ecNumber>
    </recommendedName>
</protein>
<comment type="subcellular location">
    <subcellularLocation>
        <location evidence="2 12">Cytoplasm</location>
    </subcellularLocation>
</comment>
<name>A0A2P5T116_9GAMM</name>
<dbReference type="SUPFAM" id="SSF51726">
    <property type="entry name" value="UROD/MetE-like"/>
    <property type="match status" value="1"/>
</dbReference>
<dbReference type="PROSITE" id="PS00907">
    <property type="entry name" value="UROD_2"/>
    <property type="match status" value="1"/>
</dbReference>
<evidence type="ECO:0000256" key="14">
    <source>
        <dbReference type="RuleBase" id="RU004169"/>
    </source>
</evidence>
<comment type="subunit">
    <text evidence="5 12">Homodimer.</text>
</comment>
<comment type="function">
    <text evidence="1 12">Catalyzes the decarboxylation of four acetate groups of uroporphyrinogen-III to yield coproporphyrinogen-III.</text>
</comment>
<dbReference type="Gene3D" id="3.20.20.210">
    <property type="match status" value="1"/>
</dbReference>
<evidence type="ECO:0000256" key="2">
    <source>
        <dbReference type="ARBA" id="ARBA00004496"/>
    </source>
</evidence>
<feature type="binding site" evidence="12">
    <location>
        <position position="77"/>
    </location>
    <ligand>
        <name>substrate</name>
    </ligand>
</feature>
<feature type="binding site" evidence="12">
    <location>
        <position position="154"/>
    </location>
    <ligand>
        <name>substrate</name>
    </ligand>
</feature>
<evidence type="ECO:0000259" key="16">
    <source>
        <dbReference type="PROSITE" id="PS00907"/>
    </source>
</evidence>
<reference evidence="17 18" key="1">
    <citation type="journal article" date="2018" name="Genome Biol. Evol.">
        <title>Cladogenesis and Genomic Streamlining in Extracellular Endosymbionts of Tropical Stink Bugs.</title>
        <authorList>
            <person name="Otero-Bravo A."/>
            <person name="Goffredi S."/>
            <person name="Sabree Z.L."/>
        </authorList>
    </citation>
    <scope>NUCLEOTIDE SEQUENCE [LARGE SCALE GENOMIC DNA]</scope>
    <source>
        <strain evidence="17 18">SoEE</strain>
    </source>
</reference>
<dbReference type="RefSeq" id="WP_136130900.1">
    <property type="nucleotide sequence ID" value="NZ_PDKT01000001.1"/>
</dbReference>